<evidence type="ECO:0000256" key="4">
    <source>
        <dbReference type="PROSITE-ProRule" id="PRU00339"/>
    </source>
</evidence>
<dbReference type="PROSITE" id="PS50005">
    <property type="entry name" value="TPR"/>
    <property type="match status" value="1"/>
</dbReference>
<dbReference type="GO" id="GO:0030991">
    <property type="term" value="C:intraciliary transport particle A"/>
    <property type="evidence" value="ECO:0007669"/>
    <property type="project" value="TreeGrafter"/>
</dbReference>
<proteinExistence type="inferred from homology"/>
<dbReference type="PANTHER" id="PTHR14699">
    <property type="entry name" value="STI2 PROTEIN-RELATED"/>
    <property type="match status" value="1"/>
</dbReference>
<protein>
    <recommendedName>
        <fullName evidence="5">Tetratricopeptide repeat protein 21A/21B fourth ARM domain-containing protein</fullName>
    </recommendedName>
</protein>
<dbReference type="AlphaFoldDB" id="A0AAV7KNG9"/>
<dbReference type="GO" id="GO:0061512">
    <property type="term" value="P:protein localization to cilium"/>
    <property type="evidence" value="ECO:0007669"/>
    <property type="project" value="TreeGrafter"/>
</dbReference>
<comment type="caution">
    <text evidence="6">The sequence shown here is derived from an EMBL/GenBank/DDBJ whole genome shotgun (WGS) entry which is preliminary data.</text>
</comment>
<comment type="similarity">
    <text evidence="1">Belongs to the TTC21 family.</text>
</comment>
<keyword evidence="3 4" id="KW-0802">TPR repeat</keyword>
<evidence type="ECO:0000313" key="6">
    <source>
        <dbReference type="EMBL" id="KAI6661121.1"/>
    </source>
</evidence>
<dbReference type="Pfam" id="PF25068">
    <property type="entry name" value="ARM_TT21_4th"/>
    <property type="match status" value="1"/>
</dbReference>
<keyword evidence="7" id="KW-1185">Reference proteome</keyword>
<dbReference type="InterPro" id="IPR040364">
    <property type="entry name" value="TTC21A/TTC21B"/>
</dbReference>
<dbReference type="Gene3D" id="1.25.40.10">
    <property type="entry name" value="Tetratricopeptide repeat domain"/>
    <property type="match status" value="1"/>
</dbReference>
<sequence>MKVQNPDKAIEVYESVLKKNPKDASLSRKIGQVLVVTHNYSKAINYYETALKNQKESQLLHDLAELYFKLKYYDKAIRVLTEALAEHRQHKVQELSSAIEESNLLILLARVHVYNEQQDDALNTWRRVHEVIDMFDFKLTNRFAWLCWAACGYSIR</sequence>
<dbReference type="PANTHER" id="PTHR14699:SF0">
    <property type="entry name" value="TETRATRICOPEPTIDE REPEAT PROTEIN 21 HOMOLOG"/>
    <property type="match status" value="1"/>
</dbReference>
<name>A0AAV7KNG9_9METZ</name>
<dbReference type="SUPFAM" id="SSF48452">
    <property type="entry name" value="TPR-like"/>
    <property type="match status" value="1"/>
</dbReference>
<evidence type="ECO:0000313" key="7">
    <source>
        <dbReference type="Proteomes" id="UP001165289"/>
    </source>
</evidence>
<evidence type="ECO:0000256" key="3">
    <source>
        <dbReference type="ARBA" id="ARBA00022803"/>
    </source>
</evidence>
<dbReference type="InterPro" id="IPR056836">
    <property type="entry name" value="ARM_TT21_4th"/>
</dbReference>
<evidence type="ECO:0000256" key="2">
    <source>
        <dbReference type="ARBA" id="ARBA00022737"/>
    </source>
</evidence>
<dbReference type="Proteomes" id="UP001165289">
    <property type="component" value="Unassembled WGS sequence"/>
</dbReference>
<keyword evidence="2" id="KW-0677">Repeat</keyword>
<reference evidence="6 7" key="1">
    <citation type="journal article" date="2023" name="BMC Biol.">
        <title>The compact genome of the sponge Oopsacas minuta (Hexactinellida) is lacking key metazoan core genes.</title>
        <authorList>
            <person name="Santini S."/>
            <person name="Schenkelaars Q."/>
            <person name="Jourda C."/>
            <person name="Duchesne M."/>
            <person name="Belahbib H."/>
            <person name="Rocher C."/>
            <person name="Selva M."/>
            <person name="Riesgo A."/>
            <person name="Vervoort M."/>
            <person name="Leys S.P."/>
            <person name="Kodjabachian L."/>
            <person name="Le Bivic A."/>
            <person name="Borchiellini C."/>
            <person name="Claverie J.M."/>
            <person name="Renard E."/>
        </authorList>
    </citation>
    <scope>NUCLEOTIDE SEQUENCE [LARGE SCALE GENOMIC DNA]</scope>
    <source>
        <strain evidence="6">SPO-2</strain>
    </source>
</reference>
<accession>A0AAV7KNG9</accession>
<dbReference type="GO" id="GO:0005929">
    <property type="term" value="C:cilium"/>
    <property type="evidence" value="ECO:0007669"/>
    <property type="project" value="GOC"/>
</dbReference>
<feature type="repeat" description="TPR" evidence="4">
    <location>
        <begin position="57"/>
        <end position="90"/>
    </location>
</feature>
<feature type="domain" description="Tetratricopeptide repeat protein 21A/21B fourth ARM" evidence="5">
    <location>
        <begin position="26"/>
        <end position="131"/>
    </location>
</feature>
<dbReference type="InterPro" id="IPR011990">
    <property type="entry name" value="TPR-like_helical_dom_sf"/>
</dbReference>
<gene>
    <name evidence="6" type="ORF">LOD99_13843</name>
</gene>
<dbReference type="GO" id="GO:0035721">
    <property type="term" value="P:intraciliary retrograde transport"/>
    <property type="evidence" value="ECO:0007669"/>
    <property type="project" value="TreeGrafter"/>
</dbReference>
<evidence type="ECO:0000256" key="1">
    <source>
        <dbReference type="ARBA" id="ARBA00010935"/>
    </source>
</evidence>
<dbReference type="InterPro" id="IPR019734">
    <property type="entry name" value="TPR_rpt"/>
</dbReference>
<organism evidence="6 7">
    <name type="scientific">Oopsacas minuta</name>
    <dbReference type="NCBI Taxonomy" id="111878"/>
    <lineage>
        <taxon>Eukaryota</taxon>
        <taxon>Metazoa</taxon>
        <taxon>Porifera</taxon>
        <taxon>Hexactinellida</taxon>
        <taxon>Hexasterophora</taxon>
        <taxon>Lyssacinosida</taxon>
        <taxon>Leucopsacidae</taxon>
        <taxon>Oopsacas</taxon>
    </lineage>
</organism>
<dbReference type="EMBL" id="JAKMXF010000022">
    <property type="protein sequence ID" value="KAI6661121.1"/>
    <property type="molecule type" value="Genomic_DNA"/>
</dbReference>
<dbReference type="SMART" id="SM00028">
    <property type="entry name" value="TPR"/>
    <property type="match status" value="3"/>
</dbReference>
<evidence type="ECO:0000259" key="5">
    <source>
        <dbReference type="Pfam" id="PF25068"/>
    </source>
</evidence>